<reference evidence="5" key="1">
    <citation type="submission" date="2018-01" db="EMBL/GenBank/DDBJ databases">
        <title>Draft Genome Sequence of the Radioresistant Bacterium Deinococcus aerius TR0125, Isolated from the Higher Atmosphere above Japan.</title>
        <authorList>
            <person name="Satoh K."/>
            <person name="Arai H."/>
            <person name="Sanzen T."/>
            <person name="Kawaguchi Y."/>
            <person name="Hayashi H."/>
            <person name="Yokobori S."/>
            <person name="Yamagishi A."/>
            <person name="Oono Y."/>
            <person name="Narumi I."/>
        </authorList>
    </citation>
    <scope>NUCLEOTIDE SEQUENCE [LARGE SCALE GENOMIC DNA]</scope>
    <source>
        <strain evidence="5">TR0125</strain>
    </source>
</reference>
<proteinExistence type="predicted"/>
<evidence type="ECO:0000256" key="2">
    <source>
        <dbReference type="SAM" id="MobiDB-lite"/>
    </source>
</evidence>
<name>A0A2I9DNL7_9DEIO</name>
<gene>
    <name evidence="4" type="ORF">DAERI_100044</name>
</gene>
<evidence type="ECO:0000259" key="3">
    <source>
        <dbReference type="PROSITE" id="PS50263"/>
    </source>
</evidence>
<keyword evidence="1 4" id="KW-0378">Hydrolase</keyword>
<sequence>MARVLPLAAVQEAPCPADAPLSLFANHVQALTAAFPQTRLIVYPELHLFGTEGPLRREMLLDMAEPLSGPRMAALGELAGDLGVWLVPGSVCERGPGGQLFNTAVALSPEGQLAASYRKVFPWRPYEPFAPGDRFVTFDLPGVGRAGFSICYDAWFPEVTRHLAWMGAEVVLNLVKTTTCDRAQEVILARANAIVNQVFVVSVNCAGPVGTGRSLVVDPEGIVRAETVGAEQTVLTHVLDLDHVPRARQYGTVGLTRPWEQFQPGDPSLPLPLYGGSIAPERWHPASPEGPRVVEGRAE</sequence>
<keyword evidence="5" id="KW-1185">Reference proteome</keyword>
<comment type="caution">
    <text evidence="4">The sequence shown here is derived from an EMBL/GenBank/DDBJ whole genome shotgun (WGS) entry which is preliminary data.</text>
</comment>
<feature type="region of interest" description="Disordered" evidence="2">
    <location>
        <begin position="280"/>
        <end position="299"/>
    </location>
</feature>
<dbReference type="PANTHER" id="PTHR43674:SF2">
    <property type="entry name" value="BETA-UREIDOPROPIONASE"/>
    <property type="match status" value="1"/>
</dbReference>
<dbReference type="CDD" id="cd07197">
    <property type="entry name" value="nitrilase"/>
    <property type="match status" value="1"/>
</dbReference>
<dbReference type="InterPro" id="IPR050345">
    <property type="entry name" value="Aliph_Amidase/BUP"/>
</dbReference>
<dbReference type="RefSeq" id="WP_103130043.1">
    <property type="nucleotide sequence ID" value="NZ_BFAG01000010.1"/>
</dbReference>
<dbReference type="PROSITE" id="PS50263">
    <property type="entry name" value="CN_HYDROLASE"/>
    <property type="match status" value="1"/>
</dbReference>
<dbReference type="SUPFAM" id="SSF56317">
    <property type="entry name" value="Carbon-nitrogen hydrolase"/>
    <property type="match status" value="1"/>
</dbReference>
<protein>
    <submittedName>
        <fullName evidence="4">Hydrolase</fullName>
    </submittedName>
</protein>
<accession>A0A2I9DNL7</accession>
<dbReference type="InterPro" id="IPR036526">
    <property type="entry name" value="C-N_Hydrolase_sf"/>
</dbReference>
<dbReference type="InterPro" id="IPR003010">
    <property type="entry name" value="C-N_Hydrolase"/>
</dbReference>
<dbReference type="Proteomes" id="UP000236569">
    <property type="component" value="Unassembled WGS sequence"/>
</dbReference>
<evidence type="ECO:0000256" key="1">
    <source>
        <dbReference type="ARBA" id="ARBA00022801"/>
    </source>
</evidence>
<dbReference type="AlphaFoldDB" id="A0A2I9DNL7"/>
<feature type="domain" description="CN hydrolase" evidence="3">
    <location>
        <begin position="5"/>
        <end position="241"/>
    </location>
</feature>
<dbReference type="Gene3D" id="3.60.110.10">
    <property type="entry name" value="Carbon-nitrogen hydrolase"/>
    <property type="match status" value="1"/>
</dbReference>
<dbReference type="OrthoDB" id="9811121at2"/>
<dbReference type="PANTHER" id="PTHR43674">
    <property type="entry name" value="NITRILASE C965.09-RELATED"/>
    <property type="match status" value="1"/>
</dbReference>
<dbReference type="GO" id="GO:0016811">
    <property type="term" value="F:hydrolase activity, acting on carbon-nitrogen (but not peptide) bonds, in linear amides"/>
    <property type="evidence" value="ECO:0007669"/>
    <property type="project" value="TreeGrafter"/>
</dbReference>
<evidence type="ECO:0000313" key="4">
    <source>
        <dbReference type="EMBL" id="GBF06681.1"/>
    </source>
</evidence>
<dbReference type="EMBL" id="BFAG01000010">
    <property type="protein sequence ID" value="GBF06681.1"/>
    <property type="molecule type" value="Genomic_DNA"/>
</dbReference>
<dbReference type="Pfam" id="PF00795">
    <property type="entry name" value="CN_hydrolase"/>
    <property type="match status" value="1"/>
</dbReference>
<organism evidence="4 5">
    <name type="scientific">Deinococcus aerius</name>
    <dbReference type="NCBI Taxonomy" id="200253"/>
    <lineage>
        <taxon>Bacteria</taxon>
        <taxon>Thermotogati</taxon>
        <taxon>Deinococcota</taxon>
        <taxon>Deinococci</taxon>
        <taxon>Deinococcales</taxon>
        <taxon>Deinococcaceae</taxon>
        <taxon>Deinococcus</taxon>
    </lineage>
</organism>
<evidence type="ECO:0000313" key="5">
    <source>
        <dbReference type="Proteomes" id="UP000236569"/>
    </source>
</evidence>